<dbReference type="RefSeq" id="WP_168545388.1">
    <property type="nucleotide sequence ID" value="NZ_BAAAKS010000062.1"/>
</dbReference>
<evidence type="ECO:0000259" key="1">
    <source>
        <dbReference type="Pfam" id="PF13173"/>
    </source>
</evidence>
<proteinExistence type="predicted"/>
<evidence type="ECO:0000313" key="4">
    <source>
        <dbReference type="Proteomes" id="UP000582646"/>
    </source>
</evidence>
<gene>
    <name evidence="3" type="ORF">HF999_08140</name>
</gene>
<dbReference type="EMBL" id="JAAXOQ010000008">
    <property type="protein sequence ID" value="NKY18339.1"/>
    <property type="molecule type" value="Genomic_DNA"/>
</dbReference>
<dbReference type="Proteomes" id="UP000582646">
    <property type="component" value="Unassembled WGS sequence"/>
</dbReference>
<name>A0A846X1Z7_9ACTN</name>
<dbReference type="PANTHER" id="PTHR43566:SF2">
    <property type="entry name" value="DUF4143 DOMAIN-CONTAINING PROTEIN"/>
    <property type="match status" value="1"/>
</dbReference>
<keyword evidence="4" id="KW-1185">Reference proteome</keyword>
<keyword evidence="3" id="KW-0547">Nucleotide-binding</keyword>
<feature type="domain" description="DUF4143" evidence="2">
    <location>
        <begin position="197"/>
        <end position="365"/>
    </location>
</feature>
<dbReference type="Pfam" id="PF13635">
    <property type="entry name" value="DUF4143"/>
    <property type="match status" value="1"/>
</dbReference>
<keyword evidence="3" id="KW-0067">ATP-binding</keyword>
<evidence type="ECO:0000313" key="3">
    <source>
        <dbReference type="EMBL" id="NKY18339.1"/>
    </source>
</evidence>
<dbReference type="Pfam" id="PF13173">
    <property type="entry name" value="AAA_14"/>
    <property type="match status" value="1"/>
</dbReference>
<comment type="caution">
    <text evidence="3">The sequence shown here is derived from an EMBL/GenBank/DDBJ whole genome shotgun (WGS) entry which is preliminary data.</text>
</comment>
<dbReference type="PANTHER" id="PTHR43566">
    <property type="entry name" value="CONSERVED PROTEIN"/>
    <property type="match status" value="1"/>
</dbReference>
<accession>A0A846X1Z7</accession>
<dbReference type="AlphaFoldDB" id="A0A846X1Z7"/>
<dbReference type="SUPFAM" id="SSF52540">
    <property type="entry name" value="P-loop containing nucleoside triphosphate hydrolases"/>
    <property type="match status" value="1"/>
</dbReference>
<dbReference type="InterPro" id="IPR041682">
    <property type="entry name" value="AAA_14"/>
</dbReference>
<reference evidence="3 4" key="1">
    <citation type="submission" date="2020-04" db="EMBL/GenBank/DDBJ databases">
        <title>MicrobeNet Type strains.</title>
        <authorList>
            <person name="Nicholson A.C."/>
        </authorList>
    </citation>
    <scope>NUCLEOTIDE SEQUENCE [LARGE SCALE GENOMIC DNA]</scope>
    <source>
        <strain evidence="3 4">DSM 44113</strain>
    </source>
</reference>
<dbReference type="GO" id="GO:0005524">
    <property type="term" value="F:ATP binding"/>
    <property type="evidence" value="ECO:0007669"/>
    <property type="project" value="UniProtKB-KW"/>
</dbReference>
<sequence length="416" mass="45122">MSSYLPRVVDEVLERRLRTSGGLLIRGPRACGKTESARRLARSEIRLDSSSPEVALARTDPMLALVGATPRLLDEWQEIPEIWNAVRHEIDDRRERGQFILTGSATPPDDARRHPGAGRISSVAMRTMTLGERRAPGADASLAALFDGTLLANSGTSASVADYADWLVSGGWPGWIDLPASDARTNVRSYIEEISEHDYPEVAGARRDPRRMIAFLTAYAGVIGQPASYAAIARRIGEISGVEPSAALVPVLHDFAARLFLIEDQPAWATRLRSRTSLLQTPKRHLADPSLALSLLGATPGRLLMDLETLGIAFESQAVHDLRVVADAMGARGVFHLRDTKGRDEIDVVVEAEDGAWAGFEVKLSHRHLDAAAANLIRVAAKVERPPTALAVIIPTGPVARRPDGVWVIPLACLRP</sequence>
<evidence type="ECO:0000259" key="2">
    <source>
        <dbReference type="Pfam" id="PF13635"/>
    </source>
</evidence>
<dbReference type="InterPro" id="IPR025420">
    <property type="entry name" value="DUF4143"/>
</dbReference>
<feature type="domain" description="AAA" evidence="1">
    <location>
        <begin position="23"/>
        <end position="132"/>
    </location>
</feature>
<protein>
    <submittedName>
        <fullName evidence="3">ATP-binding protein</fullName>
    </submittedName>
</protein>
<dbReference type="InterPro" id="IPR027417">
    <property type="entry name" value="P-loop_NTPase"/>
</dbReference>
<organism evidence="3 4">
    <name type="scientific">Tsukamurella spumae</name>
    <dbReference type="NCBI Taxonomy" id="44753"/>
    <lineage>
        <taxon>Bacteria</taxon>
        <taxon>Bacillati</taxon>
        <taxon>Actinomycetota</taxon>
        <taxon>Actinomycetes</taxon>
        <taxon>Mycobacteriales</taxon>
        <taxon>Tsukamurellaceae</taxon>
        <taxon>Tsukamurella</taxon>
    </lineage>
</organism>